<dbReference type="GO" id="GO:0032259">
    <property type="term" value="P:methylation"/>
    <property type="evidence" value="ECO:0007669"/>
    <property type="project" value="UniProtKB-KW"/>
</dbReference>
<dbReference type="EMBL" id="VJWX01000422">
    <property type="protein sequence ID" value="TVT30227.1"/>
    <property type="molecule type" value="Genomic_DNA"/>
</dbReference>
<dbReference type="PANTHER" id="PTHR43591">
    <property type="entry name" value="METHYLTRANSFERASE"/>
    <property type="match status" value="1"/>
</dbReference>
<comment type="caution">
    <text evidence="2">The sequence shown here is derived from an EMBL/GenBank/DDBJ whole genome shotgun (WGS) entry which is preliminary data.</text>
</comment>
<reference evidence="2 3" key="2">
    <citation type="submission" date="2019-08" db="EMBL/GenBank/DDBJ databases">
        <title>Amycolatopsis acidicola sp. nov., isolated from peat swamp forest soil.</title>
        <authorList>
            <person name="Srisuk N."/>
        </authorList>
    </citation>
    <scope>NUCLEOTIDE SEQUENCE [LARGE SCALE GENOMIC DNA]</scope>
    <source>
        <strain evidence="2 3">TBRC 6029</strain>
    </source>
</reference>
<dbReference type="CDD" id="cd02440">
    <property type="entry name" value="AdoMet_MTases"/>
    <property type="match status" value="1"/>
</dbReference>
<dbReference type="OrthoDB" id="7032234at2"/>
<reference evidence="2 3" key="1">
    <citation type="submission" date="2019-07" db="EMBL/GenBank/DDBJ databases">
        <authorList>
            <person name="Duangmal K."/>
            <person name="Teo W.F.A."/>
        </authorList>
    </citation>
    <scope>NUCLEOTIDE SEQUENCE [LARGE SCALE GENOMIC DNA]</scope>
    <source>
        <strain evidence="2 3">TBRC 6029</strain>
    </source>
</reference>
<organism evidence="2 3">
    <name type="scientific">Amycolatopsis rhizosphaerae</name>
    <dbReference type="NCBI Taxonomy" id="2053003"/>
    <lineage>
        <taxon>Bacteria</taxon>
        <taxon>Bacillati</taxon>
        <taxon>Actinomycetota</taxon>
        <taxon>Actinomycetes</taxon>
        <taxon>Pseudonocardiales</taxon>
        <taxon>Pseudonocardiaceae</taxon>
        <taxon>Amycolatopsis</taxon>
    </lineage>
</organism>
<keyword evidence="2" id="KW-0489">Methyltransferase</keyword>
<evidence type="ECO:0000313" key="3">
    <source>
        <dbReference type="Proteomes" id="UP000320011"/>
    </source>
</evidence>
<dbReference type="RefSeq" id="WP_144592102.1">
    <property type="nucleotide sequence ID" value="NZ_VJWX01000422.1"/>
</dbReference>
<sequence length="206" mass="21509">MNGTGGEAPVTDIEATRAFFGPRAAGWEDRFPDDVPGYRRAVAELGPPPGGAVADVACGTGRALPELRAAVGEGGTVLGIDLTAEMLAEATRLGRRESAVLVLADAMRLPLATGSLDAVFAAGLLTHLPDPLRGLAELARVARPGARLAVFHPIGRAALAARRGHALRPDDLRAEPYIRSALASTGWRCDSVDDGPDRYLTLATRT</sequence>
<dbReference type="Proteomes" id="UP000320011">
    <property type="component" value="Unassembled WGS sequence"/>
</dbReference>
<dbReference type="Pfam" id="PF08241">
    <property type="entry name" value="Methyltransf_11"/>
    <property type="match status" value="1"/>
</dbReference>
<dbReference type="SUPFAM" id="SSF53335">
    <property type="entry name" value="S-adenosyl-L-methionine-dependent methyltransferases"/>
    <property type="match status" value="1"/>
</dbReference>
<proteinExistence type="predicted"/>
<feature type="domain" description="Methyltransferase type 11" evidence="1">
    <location>
        <begin position="55"/>
        <end position="149"/>
    </location>
</feature>
<name>A0A558B151_9PSEU</name>
<gene>
    <name evidence="2" type="ORF">FNH05_29390</name>
</gene>
<dbReference type="PANTHER" id="PTHR43591:SF24">
    <property type="entry name" value="2-METHOXY-6-POLYPRENYL-1,4-BENZOQUINOL METHYLASE, MITOCHONDRIAL"/>
    <property type="match status" value="1"/>
</dbReference>
<keyword evidence="3" id="KW-1185">Reference proteome</keyword>
<evidence type="ECO:0000313" key="2">
    <source>
        <dbReference type="EMBL" id="TVT30227.1"/>
    </source>
</evidence>
<dbReference type="AlphaFoldDB" id="A0A558B151"/>
<dbReference type="Gene3D" id="3.40.50.150">
    <property type="entry name" value="Vaccinia Virus protein VP39"/>
    <property type="match status" value="1"/>
</dbReference>
<keyword evidence="2" id="KW-0808">Transferase</keyword>
<dbReference type="InterPro" id="IPR029063">
    <property type="entry name" value="SAM-dependent_MTases_sf"/>
</dbReference>
<dbReference type="InterPro" id="IPR013216">
    <property type="entry name" value="Methyltransf_11"/>
</dbReference>
<dbReference type="GO" id="GO:0008757">
    <property type="term" value="F:S-adenosylmethionine-dependent methyltransferase activity"/>
    <property type="evidence" value="ECO:0007669"/>
    <property type="project" value="InterPro"/>
</dbReference>
<protein>
    <submittedName>
        <fullName evidence="2">Methyltransferase domain-containing protein</fullName>
    </submittedName>
</protein>
<evidence type="ECO:0000259" key="1">
    <source>
        <dbReference type="Pfam" id="PF08241"/>
    </source>
</evidence>
<accession>A0A558B151</accession>